<dbReference type="AlphaFoldDB" id="F9WB46"/>
<dbReference type="Proteomes" id="UP000000702">
    <property type="component" value="Unassembled WGS sequence"/>
</dbReference>
<accession>F9WB46</accession>
<organism evidence="1 2">
    <name type="scientific">Trypanosoma congolense (strain IL3000)</name>
    <dbReference type="NCBI Taxonomy" id="1068625"/>
    <lineage>
        <taxon>Eukaryota</taxon>
        <taxon>Discoba</taxon>
        <taxon>Euglenozoa</taxon>
        <taxon>Kinetoplastea</taxon>
        <taxon>Metakinetoplastina</taxon>
        <taxon>Trypanosomatida</taxon>
        <taxon>Trypanosomatidae</taxon>
        <taxon>Trypanosoma</taxon>
        <taxon>Nannomonas</taxon>
    </lineage>
</organism>
<dbReference type="OMA" id="HAVWENS"/>
<comment type="caution">
    <text evidence="1">The sequence shown here is derived from an EMBL/GenBank/DDBJ whole genome shotgun (WGS) entry which is preliminary data.</text>
</comment>
<keyword evidence="2" id="KW-1185">Reference proteome</keyword>
<evidence type="ECO:0000313" key="2">
    <source>
        <dbReference type="Proteomes" id="UP000000702"/>
    </source>
</evidence>
<dbReference type="EMBL" id="CAEQ01001529">
    <property type="protein sequence ID" value="CCD14477.1"/>
    <property type="molecule type" value="Genomic_DNA"/>
</dbReference>
<reference evidence="1 2" key="2">
    <citation type="journal article" date="2012" name="Proc. Natl. Acad. Sci. U.S.A.">
        <title>Antigenic diversity is generated by distinct evolutionary mechanisms in African trypanosome species.</title>
        <authorList>
            <person name="Jackson A.P."/>
            <person name="Berry A."/>
            <person name="Aslett M."/>
            <person name="Allison H.C."/>
            <person name="Burton P."/>
            <person name="Vavrova-Anderson J."/>
            <person name="Brown R."/>
            <person name="Browne H."/>
            <person name="Corton N."/>
            <person name="Hauser H."/>
            <person name="Gamble J."/>
            <person name="Gilderthorp R."/>
            <person name="Marcello L."/>
            <person name="McQuillan J."/>
            <person name="Otto T.D."/>
            <person name="Quail M.A."/>
            <person name="Sanders M.J."/>
            <person name="van Tonder A."/>
            <person name="Ginger M.L."/>
            <person name="Field M.C."/>
            <person name="Barry J.D."/>
            <person name="Hertz-Fowler C."/>
            <person name="Berriman M."/>
        </authorList>
    </citation>
    <scope>NUCLEOTIDE SEQUENCE [LARGE SCALE GENOMIC DNA]</scope>
    <source>
        <strain evidence="1 2">IL3000</strain>
    </source>
</reference>
<reference evidence="2" key="1">
    <citation type="submission" date="2011-07" db="EMBL/GenBank/DDBJ databases">
        <title>Divergent evolution of antigenic variation in African trypanosomes.</title>
        <authorList>
            <person name="Jackson A.P."/>
            <person name="Berry A."/>
            <person name="Allison H.C."/>
            <person name="Burton P."/>
            <person name="Anderson J."/>
            <person name="Aslett M."/>
            <person name="Brown R."/>
            <person name="Corton N."/>
            <person name="Harris D."/>
            <person name="Hauser H."/>
            <person name="Gamble J."/>
            <person name="Gilderthorp R."/>
            <person name="McQuillan J."/>
            <person name="Quail M.A."/>
            <person name="Sanders M."/>
            <person name="Van Tonder A."/>
            <person name="Ginger M.L."/>
            <person name="Donelson J.E."/>
            <person name="Field M.C."/>
            <person name="Barry J.D."/>
            <person name="Berriman M."/>
            <person name="Hertz-Fowler C."/>
        </authorList>
    </citation>
    <scope>NUCLEOTIDE SEQUENCE [LARGE SCALE GENOMIC DNA]</scope>
    <source>
        <strain evidence="2">IL3000</strain>
    </source>
</reference>
<gene>
    <name evidence="1" type="ORF">TCIL3000_0_50870</name>
</gene>
<proteinExistence type="predicted"/>
<name>F9WB46_TRYCI</name>
<sequence length="368" mass="40590">MHAVWENSEGVESAYPTRWLTQLLLDGFVSRRVAAHVGLSADHMVETVAAARQLKVPLTPREVSPYYFANNLLSSWGIFGDIKLDDAESVRGSVSHIIQLAHAASTIPIRRSVWLNGAAICNGRGDAVVILGPKMSGKTTLALHCLSEDAAHLRLIGLENFHLAAESSVLSGEDSPTGYQRALLSGVPTSATVGVGALMGSLRPNPSLVRAAHNFDCSSATIQCLMRNSEEVIWFMDRKHSVNINEAFGPHHWCPTWFGRLRGIILLNWDIQELSRPTSSASMRLNHWSERADCVKVLRAFAQSKRSALLKGHYLVRSIYDELRAQSQLEEVLFFGNDVPPVFELRGAVHFDAAVNLICHRLLKQVNS</sequence>
<protein>
    <submittedName>
        <fullName evidence="1">WGS project CAEQ00000000 data, annotated contig 2059</fullName>
    </submittedName>
</protein>
<dbReference type="VEuPathDB" id="TriTrypDB:TcIL3000_0_50870"/>
<evidence type="ECO:0000313" key="1">
    <source>
        <dbReference type="EMBL" id="CCD14477.1"/>
    </source>
</evidence>